<feature type="domain" description="OmpR/PhoB-type" evidence="16">
    <location>
        <begin position="130"/>
        <end position="228"/>
    </location>
</feature>
<gene>
    <name evidence="17" type="primary">phoB</name>
    <name evidence="17" type="ORF">LZ519_09370</name>
</gene>
<keyword evidence="5 13" id="KW-0597">Phosphoprotein</keyword>
<accession>A0ABT0RGY4</accession>
<evidence type="ECO:0000256" key="2">
    <source>
        <dbReference type="ARBA" id="ARBA00013332"/>
    </source>
</evidence>
<dbReference type="Gene3D" id="1.10.10.10">
    <property type="entry name" value="Winged helix-like DNA-binding domain superfamily/Winged helix DNA-binding domain"/>
    <property type="match status" value="1"/>
</dbReference>
<evidence type="ECO:0000256" key="9">
    <source>
        <dbReference type="ARBA" id="ARBA00023125"/>
    </source>
</evidence>
<evidence type="ECO:0000313" key="18">
    <source>
        <dbReference type="Proteomes" id="UP001165343"/>
    </source>
</evidence>
<dbReference type="PANTHER" id="PTHR48111:SF40">
    <property type="entry name" value="PHOSPHATE REGULON TRANSCRIPTIONAL REGULATORY PROTEIN PHOB"/>
    <property type="match status" value="1"/>
</dbReference>
<evidence type="ECO:0000256" key="7">
    <source>
        <dbReference type="ARBA" id="ARBA00023012"/>
    </source>
</evidence>
<protein>
    <recommendedName>
        <fullName evidence="2">Phosphate regulon transcriptional regulatory protein PhoB</fullName>
    </recommendedName>
</protein>
<name>A0ABT0RGY4_9SPHN</name>
<dbReference type="InterPro" id="IPR001789">
    <property type="entry name" value="Sig_transdc_resp-reg_receiver"/>
</dbReference>
<evidence type="ECO:0000256" key="12">
    <source>
        <dbReference type="ARBA" id="ARBA00024735"/>
    </source>
</evidence>
<dbReference type="PROSITE" id="PS50110">
    <property type="entry name" value="RESPONSE_REGULATORY"/>
    <property type="match status" value="1"/>
</dbReference>
<dbReference type="EMBL" id="JAMGBC010000001">
    <property type="protein sequence ID" value="MCL6679519.1"/>
    <property type="molecule type" value="Genomic_DNA"/>
</dbReference>
<dbReference type="SMART" id="SM00862">
    <property type="entry name" value="Trans_reg_C"/>
    <property type="match status" value="1"/>
</dbReference>
<dbReference type="SUPFAM" id="SSF52172">
    <property type="entry name" value="CheY-like"/>
    <property type="match status" value="1"/>
</dbReference>
<keyword evidence="8" id="KW-0805">Transcription regulation</keyword>
<dbReference type="InterPro" id="IPR011879">
    <property type="entry name" value="Sig_transdc_resp-reg_PhoB"/>
</dbReference>
<dbReference type="PANTHER" id="PTHR48111">
    <property type="entry name" value="REGULATOR OF RPOS"/>
    <property type="match status" value="1"/>
</dbReference>
<dbReference type="Pfam" id="PF00486">
    <property type="entry name" value="Trans_reg_C"/>
    <property type="match status" value="1"/>
</dbReference>
<evidence type="ECO:0000256" key="14">
    <source>
        <dbReference type="PROSITE-ProRule" id="PRU01091"/>
    </source>
</evidence>
<dbReference type="NCBIfam" id="TIGR02154">
    <property type="entry name" value="PhoB"/>
    <property type="match status" value="1"/>
</dbReference>
<dbReference type="Gene3D" id="6.10.250.690">
    <property type="match status" value="1"/>
</dbReference>
<evidence type="ECO:0000256" key="8">
    <source>
        <dbReference type="ARBA" id="ARBA00023015"/>
    </source>
</evidence>
<evidence type="ECO:0000259" key="16">
    <source>
        <dbReference type="PROSITE" id="PS51755"/>
    </source>
</evidence>
<keyword evidence="18" id="KW-1185">Reference proteome</keyword>
<keyword evidence="9 14" id="KW-0238">DNA-binding</keyword>
<feature type="domain" description="Response regulatory" evidence="15">
    <location>
        <begin position="5"/>
        <end position="121"/>
    </location>
</feature>
<evidence type="ECO:0000256" key="1">
    <source>
        <dbReference type="ARBA" id="ARBA00004496"/>
    </source>
</evidence>
<keyword evidence="10" id="KW-0010">Activator</keyword>
<keyword evidence="6" id="KW-0592">Phosphate transport</keyword>
<reference evidence="17" key="1">
    <citation type="submission" date="2022-05" db="EMBL/GenBank/DDBJ databases">
        <authorList>
            <person name="Jo J.-H."/>
            <person name="Im W.-T."/>
        </authorList>
    </citation>
    <scope>NUCLEOTIDE SEQUENCE</scope>
    <source>
        <strain evidence="17">RG327</strain>
    </source>
</reference>
<keyword evidence="4" id="KW-0963">Cytoplasm</keyword>
<dbReference type="InterPro" id="IPR011006">
    <property type="entry name" value="CheY-like_superfamily"/>
</dbReference>
<evidence type="ECO:0000256" key="5">
    <source>
        <dbReference type="ARBA" id="ARBA00022553"/>
    </source>
</evidence>
<evidence type="ECO:0000256" key="11">
    <source>
        <dbReference type="ARBA" id="ARBA00023163"/>
    </source>
</evidence>
<keyword evidence="11" id="KW-0804">Transcription</keyword>
<dbReference type="Proteomes" id="UP001165343">
    <property type="component" value="Unassembled WGS sequence"/>
</dbReference>
<evidence type="ECO:0000256" key="4">
    <source>
        <dbReference type="ARBA" id="ARBA00022490"/>
    </source>
</evidence>
<keyword evidence="3" id="KW-0813">Transport</keyword>
<keyword evidence="7" id="KW-0902">Two-component regulatory system</keyword>
<dbReference type="Gene3D" id="3.40.50.2300">
    <property type="match status" value="1"/>
</dbReference>
<comment type="caution">
    <text evidence="17">The sequence shown here is derived from an EMBL/GenBank/DDBJ whole genome shotgun (WGS) entry which is preliminary data.</text>
</comment>
<dbReference type="InterPro" id="IPR039420">
    <property type="entry name" value="WalR-like"/>
</dbReference>
<dbReference type="InterPro" id="IPR016032">
    <property type="entry name" value="Sig_transdc_resp-reg_C-effctor"/>
</dbReference>
<dbReference type="CDD" id="cd00383">
    <property type="entry name" value="trans_reg_C"/>
    <property type="match status" value="1"/>
</dbReference>
<comment type="function">
    <text evidence="12">This protein is a positive regulator for the phosphate regulon. Transcription of this operon is positively regulated by PhoB and PhoR when phosphate is limited.</text>
</comment>
<dbReference type="PROSITE" id="PS51755">
    <property type="entry name" value="OMPR_PHOB"/>
    <property type="match status" value="1"/>
</dbReference>
<evidence type="ECO:0000256" key="6">
    <source>
        <dbReference type="ARBA" id="ARBA00022592"/>
    </source>
</evidence>
<organism evidence="17 18">
    <name type="scientific">Sphingomonas anseongensis</name>
    <dbReference type="NCBI Taxonomy" id="2908207"/>
    <lineage>
        <taxon>Bacteria</taxon>
        <taxon>Pseudomonadati</taxon>
        <taxon>Pseudomonadota</taxon>
        <taxon>Alphaproteobacteria</taxon>
        <taxon>Sphingomonadales</taxon>
        <taxon>Sphingomonadaceae</taxon>
        <taxon>Sphingomonas</taxon>
    </lineage>
</organism>
<feature type="modified residue" description="4-aspartylphosphate" evidence="13">
    <location>
        <position position="54"/>
    </location>
</feature>
<dbReference type="SMART" id="SM00448">
    <property type="entry name" value="REC"/>
    <property type="match status" value="1"/>
</dbReference>
<dbReference type="InterPro" id="IPR036388">
    <property type="entry name" value="WH-like_DNA-bd_sf"/>
</dbReference>
<proteinExistence type="predicted"/>
<evidence type="ECO:0000256" key="13">
    <source>
        <dbReference type="PROSITE-ProRule" id="PRU00169"/>
    </source>
</evidence>
<evidence type="ECO:0000259" key="15">
    <source>
        <dbReference type="PROSITE" id="PS50110"/>
    </source>
</evidence>
<feature type="DNA-binding region" description="OmpR/PhoB-type" evidence="14">
    <location>
        <begin position="130"/>
        <end position="228"/>
    </location>
</feature>
<comment type="subcellular location">
    <subcellularLocation>
        <location evidence="1">Cytoplasm</location>
    </subcellularLocation>
</comment>
<dbReference type="SUPFAM" id="SSF46894">
    <property type="entry name" value="C-terminal effector domain of the bipartite response regulators"/>
    <property type="match status" value="1"/>
</dbReference>
<dbReference type="Pfam" id="PF00072">
    <property type="entry name" value="Response_reg"/>
    <property type="match status" value="1"/>
</dbReference>
<dbReference type="InterPro" id="IPR001867">
    <property type="entry name" value="OmpR/PhoB-type_DNA-bd"/>
</dbReference>
<evidence type="ECO:0000313" key="17">
    <source>
        <dbReference type="EMBL" id="MCL6679519.1"/>
    </source>
</evidence>
<evidence type="ECO:0000256" key="3">
    <source>
        <dbReference type="ARBA" id="ARBA00022448"/>
    </source>
</evidence>
<sequence length="230" mass="25983">MTKPMLLLVEDDRALADLLIWHFEREGYEIVRTADGDEALVLAEERVPDLVILDWMIEGVSGIEVCRRLRRRESTAAVPIIMLTARGEESDRIRGLETGADDYVTKPFSPRELLARVGAVLRRVRPALAGEQLSYADLELDVNSHRVRRAGKPVQLGPTEFRLLRHLMENPGRVFSRERLLDSVWSHDSDIDARTVDVHVRRLRKALNEGGLPDLIRTVRSAGYSLDSAG</sequence>
<evidence type="ECO:0000256" key="10">
    <source>
        <dbReference type="ARBA" id="ARBA00023159"/>
    </source>
</evidence>